<dbReference type="EMBL" id="CVRL01000001">
    <property type="protein sequence ID" value="CRL09238.1"/>
    <property type="molecule type" value="Genomic_DNA"/>
</dbReference>
<dbReference type="AlphaFoldDB" id="A0A0H5CXB4"/>
<feature type="chain" id="PRO_5009773403" description="Lipoprotein" evidence="1">
    <location>
        <begin position="21"/>
        <end position="67"/>
    </location>
</feature>
<proteinExistence type="predicted"/>
<reference evidence="2 3" key="1">
    <citation type="submission" date="2015-05" db="EMBL/GenBank/DDBJ databases">
        <authorList>
            <person name="Rodrigo-Torres Lidia"/>
            <person name="Arahal R.David."/>
        </authorList>
    </citation>
    <scope>NUCLEOTIDE SEQUENCE [LARGE SCALE GENOMIC DNA]</scope>
    <source>
        <strain evidence="2 3">CECT 7321</strain>
    </source>
</reference>
<evidence type="ECO:0000256" key="1">
    <source>
        <dbReference type="SAM" id="SignalP"/>
    </source>
</evidence>
<evidence type="ECO:0008006" key="4">
    <source>
        <dbReference type="Google" id="ProtNLM"/>
    </source>
</evidence>
<feature type="signal peptide" evidence="1">
    <location>
        <begin position="1"/>
        <end position="20"/>
    </location>
</feature>
<keyword evidence="1" id="KW-0732">Signal</keyword>
<dbReference type="STRING" id="481446.NIT7645_03092"/>
<keyword evidence="3" id="KW-1185">Reference proteome</keyword>
<protein>
    <recommendedName>
        <fullName evidence="4">Lipoprotein</fullName>
    </recommendedName>
</protein>
<gene>
    <name evidence="2" type="ORF">NIT7321_00067</name>
</gene>
<evidence type="ECO:0000313" key="2">
    <source>
        <dbReference type="EMBL" id="CRL09238.1"/>
    </source>
</evidence>
<dbReference type="Proteomes" id="UP000043764">
    <property type="component" value="Unassembled WGS sequence"/>
</dbReference>
<dbReference type="PROSITE" id="PS51257">
    <property type="entry name" value="PROKAR_LIPOPROTEIN"/>
    <property type="match status" value="1"/>
</dbReference>
<accession>A0A0H5CXB4</accession>
<sequence>MQAKLIIAAFAACTGLAACGDTTGEQVVYGAGAGALGSALIDGNLVTGAAVGAAANVIYCKENPRKC</sequence>
<organism evidence="2 3">
    <name type="scientific">Phaeobacter italicus</name>
    <dbReference type="NCBI Taxonomy" id="481446"/>
    <lineage>
        <taxon>Bacteria</taxon>
        <taxon>Pseudomonadati</taxon>
        <taxon>Pseudomonadota</taxon>
        <taxon>Alphaproteobacteria</taxon>
        <taxon>Rhodobacterales</taxon>
        <taxon>Roseobacteraceae</taxon>
        <taxon>Phaeobacter</taxon>
    </lineage>
</organism>
<name>A0A0H5CXB4_9RHOB</name>
<dbReference type="GeneID" id="78397897"/>
<evidence type="ECO:0000313" key="3">
    <source>
        <dbReference type="Proteomes" id="UP000043764"/>
    </source>
</evidence>
<dbReference type="RefSeq" id="WP_008558821.1">
    <property type="nucleotide sequence ID" value="NZ_BSKQ01000001.1"/>
</dbReference>